<dbReference type="STRING" id="1246995.AFR_22380"/>
<dbReference type="PATRIC" id="fig|1246995.3.peg.4537"/>
<name>U5W4A4_9ACTN</name>
<dbReference type="GO" id="GO:0016740">
    <property type="term" value="F:transferase activity"/>
    <property type="evidence" value="ECO:0007669"/>
    <property type="project" value="UniProtKB-KW"/>
</dbReference>
<keyword evidence="3" id="KW-1185">Reference proteome</keyword>
<feature type="domain" description="Aminoglycoside phosphotransferase" evidence="1">
    <location>
        <begin position="110"/>
        <end position="174"/>
    </location>
</feature>
<gene>
    <name evidence="2" type="ORF">AFR_22380</name>
</gene>
<protein>
    <submittedName>
        <fullName evidence="2">Aminoglycoside phosphotransferase</fullName>
    </submittedName>
</protein>
<keyword evidence="2" id="KW-0808">Transferase</keyword>
<dbReference type="Pfam" id="PF01636">
    <property type="entry name" value="APH"/>
    <property type="match status" value="1"/>
</dbReference>
<dbReference type="AlphaFoldDB" id="U5W4A4"/>
<dbReference type="HOGENOM" id="CLU_066396_1_0_11"/>
<dbReference type="OrthoDB" id="236897at2"/>
<dbReference type="RefSeq" id="WP_023363123.1">
    <property type="nucleotide sequence ID" value="NC_022657.1"/>
</dbReference>
<evidence type="ECO:0000259" key="1">
    <source>
        <dbReference type="Pfam" id="PF01636"/>
    </source>
</evidence>
<dbReference type="KEGG" id="afs:AFR_22380"/>
<dbReference type="EMBL" id="CP006272">
    <property type="protein sequence ID" value="AGZ42746.1"/>
    <property type="molecule type" value="Genomic_DNA"/>
</dbReference>
<dbReference type="SUPFAM" id="SSF56112">
    <property type="entry name" value="Protein kinase-like (PK-like)"/>
    <property type="match status" value="1"/>
</dbReference>
<dbReference type="InterPro" id="IPR011009">
    <property type="entry name" value="Kinase-like_dom_sf"/>
</dbReference>
<organism evidence="2 3">
    <name type="scientific">Actinoplanes friuliensis DSM 7358</name>
    <dbReference type="NCBI Taxonomy" id="1246995"/>
    <lineage>
        <taxon>Bacteria</taxon>
        <taxon>Bacillati</taxon>
        <taxon>Actinomycetota</taxon>
        <taxon>Actinomycetes</taxon>
        <taxon>Micromonosporales</taxon>
        <taxon>Micromonosporaceae</taxon>
        <taxon>Actinoplanes</taxon>
    </lineage>
</organism>
<evidence type="ECO:0000313" key="3">
    <source>
        <dbReference type="Proteomes" id="UP000017746"/>
    </source>
</evidence>
<dbReference type="Gene3D" id="3.90.1200.10">
    <property type="match status" value="1"/>
</dbReference>
<evidence type="ECO:0000313" key="2">
    <source>
        <dbReference type="EMBL" id="AGZ42746.1"/>
    </source>
</evidence>
<dbReference type="eggNOG" id="COG2334">
    <property type="taxonomic scope" value="Bacteria"/>
</dbReference>
<sequence>MTEQPLPGGLDSGGTVVRVGDTVRRPGGSNAEPVRLLLGHLARAGFTAAPRFLGLDSRGREVLDFLPGDVAVPPYPDWAADEELLLSVAALQSALHSAAAGFTLPSGMSWATRTLPPGAEGELVCHTDLCLENVVVRDGRAAAFIDFDLALPVDRLFDIAVAARHWIPLRDPADITDARAGTDLSRRFALFADVHELSTDDRRRVVELLIGFLDVALADIREKAAAGHPGYAPMWADGYEPMNRRSREWLLSFLPGRDTAARSGT</sequence>
<dbReference type="InterPro" id="IPR002575">
    <property type="entry name" value="Aminoglycoside_PTrfase"/>
</dbReference>
<dbReference type="Proteomes" id="UP000017746">
    <property type="component" value="Chromosome"/>
</dbReference>
<reference evidence="2 3" key="1">
    <citation type="journal article" date="2014" name="J. Biotechnol.">
        <title>Complete genome sequence of the actinobacterium Actinoplanes friuliensis HAG 010964, producer of the lipopeptide antibiotic friulimycin.</title>
        <authorList>
            <person name="Ruckert C."/>
            <person name="Szczepanowski R."/>
            <person name="Albersmeier A."/>
            <person name="Goesmann A."/>
            <person name="Fischer N."/>
            <person name="Steinkamper A."/>
            <person name="Puhler A."/>
            <person name="Biener R."/>
            <person name="Schwartz D."/>
            <person name="Kalinowski J."/>
        </authorList>
    </citation>
    <scope>NUCLEOTIDE SEQUENCE [LARGE SCALE GENOMIC DNA]</scope>
    <source>
        <strain evidence="2 3">DSM 7358</strain>
    </source>
</reference>
<proteinExistence type="predicted"/>
<accession>U5W4A4</accession>